<dbReference type="STRING" id="336566.ABB30_03465"/>
<evidence type="ECO:0000259" key="10">
    <source>
        <dbReference type="PROSITE" id="PS50903"/>
    </source>
</evidence>
<dbReference type="InterPro" id="IPR024935">
    <property type="entry name" value="Rubredoxin_dom"/>
</dbReference>
<dbReference type="InterPro" id="IPR050526">
    <property type="entry name" value="Rubredoxin_ET"/>
</dbReference>
<dbReference type="InterPro" id="IPR024934">
    <property type="entry name" value="Rubredoxin-like_dom"/>
</dbReference>
<dbReference type="GO" id="GO:0009055">
    <property type="term" value="F:electron transfer activity"/>
    <property type="evidence" value="ECO:0007669"/>
    <property type="project" value="TreeGrafter"/>
</dbReference>
<dbReference type="FunFam" id="2.20.28.10:FF:000001">
    <property type="entry name" value="Rubredoxin"/>
    <property type="match status" value="1"/>
</dbReference>
<reference evidence="11 12" key="1">
    <citation type="submission" date="2015-05" db="EMBL/GenBank/DDBJ databases">
        <title>Genome sequencing and analysis of members of genus Stenotrophomonas.</title>
        <authorList>
            <person name="Patil P.P."/>
            <person name="Midha S."/>
            <person name="Patil P.B."/>
        </authorList>
    </citation>
    <scope>NUCLEOTIDE SEQUENCE [LARGE SCALE GENOMIC DNA]</scope>
    <source>
        <strain evidence="11 12">DSM 24757</strain>
    </source>
</reference>
<dbReference type="Pfam" id="PF00301">
    <property type="entry name" value="Rubredoxin"/>
    <property type="match status" value="1"/>
</dbReference>
<keyword evidence="12" id="KW-1185">Reference proteome</keyword>
<dbReference type="InterPro" id="IPR018527">
    <property type="entry name" value="Rubredoxin_Fe_BS"/>
</dbReference>
<evidence type="ECO:0000313" key="11">
    <source>
        <dbReference type="EMBL" id="KRG78578.1"/>
    </source>
</evidence>
<gene>
    <name evidence="11" type="ORF">ABB30_03465</name>
</gene>
<sequence>MLDLPELDLPGLGLDEGPGARWMCQVCGFVYDQAQGLPEEGIAPGTSWEAVPEDWACPECGMAKADFAMERLD</sequence>
<dbReference type="CDD" id="cd00730">
    <property type="entry name" value="rubredoxin"/>
    <property type="match status" value="1"/>
</dbReference>
<accession>A0A0R0DIM3</accession>
<evidence type="ECO:0000256" key="9">
    <source>
        <dbReference type="RuleBase" id="RU003820"/>
    </source>
</evidence>
<dbReference type="GO" id="GO:0005506">
    <property type="term" value="F:iron ion binding"/>
    <property type="evidence" value="ECO:0007669"/>
    <property type="project" value="UniProtKB-UniRule"/>
</dbReference>
<dbReference type="AlphaFoldDB" id="A0A0R0DIM3"/>
<comment type="pathway">
    <text evidence="3">Hydrocarbon metabolism; alkane degradation.</text>
</comment>
<dbReference type="PANTHER" id="PTHR47627">
    <property type="entry name" value="RUBREDOXIN"/>
    <property type="match status" value="1"/>
</dbReference>
<evidence type="ECO:0000313" key="12">
    <source>
        <dbReference type="Proteomes" id="UP000050956"/>
    </source>
</evidence>
<dbReference type="OrthoDB" id="9800607at2"/>
<dbReference type="EMBL" id="LDJM01000009">
    <property type="protein sequence ID" value="KRG78578.1"/>
    <property type="molecule type" value="Genomic_DNA"/>
</dbReference>
<keyword evidence="8 9" id="KW-0408">Iron</keyword>
<dbReference type="Proteomes" id="UP000050956">
    <property type="component" value="Unassembled WGS sequence"/>
</dbReference>
<dbReference type="PANTHER" id="PTHR47627:SF1">
    <property type="entry name" value="RUBREDOXIN-1-RELATED"/>
    <property type="match status" value="1"/>
</dbReference>
<keyword evidence="6 9" id="KW-0479">Metal-binding</keyword>
<dbReference type="PROSITE" id="PS00202">
    <property type="entry name" value="RUBREDOXIN"/>
    <property type="match status" value="1"/>
</dbReference>
<organism evidence="11 12">
    <name type="scientific">Stenotrophomonas ginsengisoli</name>
    <dbReference type="NCBI Taxonomy" id="336566"/>
    <lineage>
        <taxon>Bacteria</taxon>
        <taxon>Pseudomonadati</taxon>
        <taxon>Pseudomonadota</taxon>
        <taxon>Gammaproteobacteria</taxon>
        <taxon>Lysobacterales</taxon>
        <taxon>Lysobacteraceae</taxon>
        <taxon>Stenotrophomonas</taxon>
    </lineage>
</organism>
<evidence type="ECO:0000256" key="8">
    <source>
        <dbReference type="ARBA" id="ARBA00023004"/>
    </source>
</evidence>
<proteinExistence type="inferred from homology"/>
<evidence type="ECO:0000256" key="1">
    <source>
        <dbReference type="ARBA" id="ARBA00001965"/>
    </source>
</evidence>
<evidence type="ECO:0000256" key="7">
    <source>
        <dbReference type="ARBA" id="ARBA00022982"/>
    </source>
</evidence>
<comment type="cofactor">
    <cofactor evidence="1 9">
        <name>Fe(3+)</name>
        <dbReference type="ChEBI" id="CHEBI:29034"/>
    </cofactor>
</comment>
<dbReference type="SUPFAM" id="SSF57802">
    <property type="entry name" value="Rubredoxin-like"/>
    <property type="match status" value="1"/>
</dbReference>
<comment type="similarity">
    <text evidence="4 9">Belongs to the rubredoxin family.</text>
</comment>
<evidence type="ECO:0000256" key="2">
    <source>
        <dbReference type="ARBA" id="ARBA00002792"/>
    </source>
</evidence>
<keyword evidence="5" id="KW-0813">Transport</keyword>
<comment type="function">
    <text evidence="2">Involved in the hydrocarbon hydroxylating system, which transfers electrons from NADH to rubredoxin reductase and then through rubredoxin to alkane 1 monooxygenase.</text>
</comment>
<dbReference type="PATRIC" id="fig|336566.3.peg.3141"/>
<dbReference type="GO" id="GO:0043448">
    <property type="term" value="P:alkane catabolic process"/>
    <property type="evidence" value="ECO:0007669"/>
    <property type="project" value="TreeGrafter"/>
</dbReference>
<comment type="caution">
    <text evidence="11">The sequence shown here is derived from an EMBL/GenBank/DDBJ whole genome shotgun (WGS) entry which is preliminary data.</text>
</comment>
<evidence type="ECO:0000256" key="3">
    <source>
        <dbReference type="ARBA" id="ARBA00004933"/>
    </source>
</evidence>
<evidence type="ECO:0000256" key="6">
    <source>
        <dbReference type="ARBA" id="ARBA00022723"/>
    </source>
</evidence>
<evidence type="ECO:0000256" key="4">
    <source>
        <dbReference type="ARBA" id="ARBA00005337"/>
    </source>
</evidence>
<protein>
    <recommendedName>
        <fullName evidence="9">Rubredoxin</fullName>
    </recommendedName>
</protein>
<dbReference type="PRINTS" id="PR00163">
    <property type="entry name" value="RUBREDOXIN"/>
</dbReference>
<feature type="domain" description="Rubredoxin-like" evidence="10">
    <location>
        <begin position="19"/>
        <end position="70"/>
    </location>
</feature>
<dbReference type="Gene3D" id="2.20.28.10">
    <property type="match status" value="1"/>
</dbReference>
<keyword evidence="7 9" id="KW-0249">Electron transport</keyword>
<dbReference type="PROSITE" id="PS50903">
    <property type="entry name" value="RUBREDOXIN_LIKE"/>
    <property type="match status" value="1"/>
</dbReference>
<name>A0A0R0DIM3_9GAMM</name>
<evidence type="ECO:0000256" key="5">
    <source>
        <dbReference type="ARBA" id="ARBA00022448"/>
    </source>
</evidence>